<organism evidence="1 2">
    <name type="scientific">Scortum barcoo</name>
    <name type="common">barcoo grunter</name>
    <dbReference type="NCBI Taxonomy" id="214431"/>
    <lineage>
        <taxon>Eukaryota</taxon>
        <taxon>Metazoa</taxon>
        <taxon>Chordata</taxon>
        <taxon>Craniata</taxon>
        <taxon>Vertebrata</taxon>
        <taxon>Euteleostomi</taxon>
        <taxon>Actinopterygii</taxon>
        <taxon>Neopterygii</taxon>
        <taxon>Teleostei</taxon>
        <taxon>Neoteleostei</taxon>
        <taxon>Acanthomorphata</taxon>
        <taxon>Eupercaria</taxon>
        <taxon>Centrarchiformes</taxon>
        <taxon>Terapontoidei</taxon>
        <taxon>Terapontidae</taxon>
        <taxon>Scortum</taxon>
    </lineage>
</organism>
<comment type="caution">
    <text evidence="1">The sequence shown here is derived from an EMBL/GenBank/DDBJ whole genome shotgun (WGS) entry which is preliminary data.</text>
</comment>
<evidence type="ECO:0000313" key="2">
    <source>
        <dbReference type="Proteomes" id="UP000831701"/>
    </source>
</evidence>
<proteinExistence type="predicted"/>
<protein>
    <submittedName>
        <fullName evidence="1">Uncharacterized protein</fullName>
    </submittedName>
</protein>
<dbReference type="EMBL" id="CM041538">
    <property type="protein sequence ID" value="KAI3368646.1"/>
    <property type="molecule type" value="Genomic_DNA"/>
</dbReference>
<name>A0ACB8WLP9_9TELE</name>
<gene>
    <name evidence="1" type="ORF">L3Q82_025652</name>
</gene>
<evidence type="ECO:0000313" key="1">
    <source>
        <dbReference type="EMBL" id="KAI3368646.1"/>
    </source>
</evidence>
<dbReference type="Proteomes" id="UP000831701">
    <property type="component" value="Chromosome 8"/>
</dbReference>
<feature type="non-terminal residue" evidence="1">
    <location>
        <position position="1"/>
    </location>
</feature>
<sequence>VVCIPRGRDSSSVFPRSACEAPSSPQCFRRTSDESMYICEWSINTTESNVTFELYVGGKNFKSEKNTCELKEEDIIKRRPVDISVEALVGNATCRSTIRSVVLMNTDKVNLLKNSSHQVQIRHKSTQATNPLWSDWSLVTVPAELEEKPEVTVKSSVVNGTRRVVLKWKYKRHLSTTSNSQTPNSTMAKTKELSKDTRNKIVDLHQAGKTESAAIGKQLGVKKSTVGAIIRKWKTYKTTDNLPRSGAPRKISPRGVKMITRTPMPHAAAVKMYRLKDSQSSHRCPCLKREAKITGNKYTTYVSYSAVNISVIAINAAGSSPPAIIHSYLHILLQIFKVGQVEIQNNVRYLYFEHRCADGKPQTVKMCLFYQKEGVPQEPQNFSAFAETESSVHLSWEEIPIADQRGFFTHYRLCSMRINPQDESEKCYNVSASTTKYLLKNLTPGAKYNITLAGVTGAGGGLRARVTINTLPEKPVNVWWSLALLLVFFLFPTLCTFMLKRIKTKIFPPVPKPVIKVFTSYPAEAQYHHEVDISSFTCNPLLQQEMLEGKEEVHDLTLHQIHPEGKPVPEDSQETKTLCGGEWDEGTDEDKENERESGASDDECLSPSSTDQPSKSSREGETTDLAQVDNEIAMLIYRNGLVFDVKTDST</sequence>
<reference evidence="1" key="1">
    <citation type="submission" date="2022-04" db="EMBL/GenBank/DDBJ databases">
        <title>Jade perch genome.</title>
        <authorList>
            <person name="Chao B."/>
        </authorList>
    </citation>
    <scope>NUCLEOTIDE SEQUENCE</scope>
    <source>
        <strain evidence="1">CB-2022</strain>
    </source>
</reference>
<accession>A0ACB8WLP9</accession>
<keyword evidence="2" id="KW-1185">Reference proteome</keyword>